<reference evidence="3" key="1">
    <citation type="journal article" date="2015" name="PLoS Genet.">
        <title>The dynamic genome and transcriptome of the human fungal pathogen Blastomyces and close relative Emmonsia.</title>
        <authorList>
            <person name="Munoz J.F."/>
            <person name="Gauthier G.M."/>
            <person name="Desjardins C.A."/>
            <person name="Gallo J.E."/>
            <person name="Holder J."/>
            <person name="Sullivan T.D."/>
            <person name="Marty A.J."/>
            <person name="Carmen J.C."/>
            <person name="Chen Z."/>
            <person name="Ding L."/>
            <person name="Gujja S."/>
            <person name="Magrini V."/>
            <person name="Misas E."/>
            <person name="Mitreva M."/>
            <person name="Priest M."/>
            <person name="Saif S."/>
            <person name="Whiston E.A."/>
            <person name="Young S."/>
            <person name="Zeng Q."/>
            <person name="Goldman W.E."/>
            <person name="Mardis E.R."/>
            <person name="Taylor J.W."/>
            <person name="McEwen J.G."/>
            <person name="Clay O.K."/>
            <person name="Klein B.S."/>
            <person name="Cuomo C.A."/>
        </authorList>
    </citation>
    <scope>NUCLEOTIDE SEQUENCE [LARGE SCALE GENOMIC DNA]</scope>
    <source>
        <strain evidence="3">UAMH 3008</strain>
    </source>
</reference>
<evidence type="ECO:0000313" key="2">
    <source>
        <dbReference type="EMBL" id="KKZ66169.1"/>
    </source>
</evidence>
<feature type="compositionally biased region" description="Polar residues" evidence="1">
    <location>
        <begin position="477"/>
        <end position="492"/>
    </location>
</feature>
<comment type="caution">
    <text evidence="2">The sequence shown here is derived from an EMBL/GenBank/DDBJ whole genome shotgun (WGS) entry which is preliminary data.</text>
</comment>
<feature type="region of interest" description="Disordered" evidence="1">
    <location>
        <begin position="251"/>
        <end position="320"/>
    </location>
</feature>
<organism evidence="2 3">
    <name type="scientific">[Emmonsia] crescens</name>
    <dbReference type="NCBI Taxonomy" id="73230"/>
    <lineage>
        <taxon>Eukaryota</taxon>
        <taxon>Fungi</taxon>
        <taxon>Dikarya</taxon>
        <taxon>Ascomycota</taxon>
        <taxon>Pezizomycotina</taxon>
        <taxon>Eurotiomycetes</taxon>
        <taxon>Eurotiomycetidae</taxon>
        <taxon>Onygenales</taxon>
        <taxon>Ajellomycetaceae</taxon>
        <taxon>Emergomyces</taxon>
    </lineage>
</organism>
<sequence length="578" mass="64582">MNCVFNVCLYPDPSPPDTNHTCKHAATQSYNDNNLPPLLFQLDPPNERSTNLIPNLVENGQEVKAYDGMVIRDFPFLPRYISARPLAWQLEFWMRLDYRVTYRDIKARMTIGKALLPSDNSLNMRREREARTPLGLSCWTTRRGGVTRTEIERVDKLSHDQVLLNTTMDVVYSDEPVNGRTAVPKCLRARNLAGTPPACYPRDMFLVNQRLHAPGTRLAEALALHEHLMEAVAHSNVNDWRELPRDLLPSSWARRGGDDQHRGAARPSNISRGLTPQPTQGTGGQVNWGLVGPKDRANNDNDQQAGTTRLLSPFQGPAFSTQATRNDQATWAGQANITSGFNGYNTWGGMEQGNLPIPAAAGFPNGFQMPGMGYGFEGMHHGLPAPGTTFGSANYFGHQPNPFVVSNPPAYQPGYNPYAPHPFVAPTSYYCNPFAPHHQHHQQQQQQQQQQPQLIISMTQTTLPSRHHQPGPLTPQRRLSSNLQRVPGQNSSHHMDVGVDASAHPVTQNSSFTPTNQRQAEDESYRFNGSGPHSIRRNPAHRLNTDTDTVMQRNDPFERIQQGPGPFSSFDDFLEDQM</sequence>
<feature type="compositionally biased region" description="Polar residues" evidence="1">
    <location>
        <begin position="300"/>
        <end position="310"/>
    </location>
</feature>
<evidence type="ECO:0000313" key="3">
    <source>
        <dbReference type="Proteomes" id="UP000034164"/>
    </source>
</evidence>
<accession>A0A0G2J4U6</accession>
<dbReference type="OrthoDB" id="4187993at2759"/>
<protein>
    <submittedName>
        <fullName evidence="2">Uncharacterized protein</fullName>
    </submittedName>
</protein>
<gene>
    <name evidence="2" type="ORF">EMCG_01146</name>
</gene>
<feature type="region of interest" description="Disordered" evidence="1">
    <location>
        <begin position="557"/>
        <end position="578"/>
    </location>
</feature>
<dbReference type="EMBL" id="LCZI01000513">
    <property type="protein sequence ID" value="KKZ66169.1"/>
    <property type="molecule type" value="Genomic_DNA"/>
</dbReference>
<evidence type="ECO:0000256" key="1">
    <source>
        <dbReference type="SAM" id="MobiDB-lite"/>
    </source>
</evidence>
<dbReference type="Proteomes" id="UP000034164">
    <property type="component" value="Unassembled WGS sequence"/>
</dbReference>
<dbReference type="AlphaFoldDB" id="A0A0G2J4U6"/>
<proteinExistence type="predicted"/>
<dbReference type="VEuPathDB" id="FungiDB:EMCG_01146"/>
<name>A0A0G2J4U6_9EURO</name>
<feature type="region of interest" description="Disordered" evidence="1">
    <location>
        <begin position="463"/>
        <end position="497"/>
    </location>
</feature>